<organism evidence="1 2">
    <name type="scientific">Elysia marginata</name>
    <dbReference type="NCBI Taxonomy" id="1093978"/>
    <lineage>
        <taxon>Eukaryota</taxon>
        <taxon>Metazoa</taxon>
        <taxon>Spiralia</taxon>
        <taxon>Lophotrochozoa</taxon>
        <taxon>Mollusca</taxon>
        <taxon>Gastropoda</taxon>
        <taxon>Heterobranchia</taxon>
        <taxon>Euthyneura</taxon>
        <taxon>Panpulmonata</taxon>
        <taxon>Sacoglossa</taxon>
        <taxon>Placobranchoidea</taxon>
        <taxon>Plakobranchidae</taxon>
        <taxon>Elysia</taxon>
    </lineage>
</organism>
<evidence type="ECO:0000313" key="1">
    <source>
        <dbReference type="EMBL" id="GFR61237.1"/>
    </source>
</evidence>
<dbReference type="EMBL" id="BMAT01010813">
    <property type="protein sequence ID" value="GFR61237.1"/>
    <property type="molecule type" value="Genomic_DNA"/>
</dbReference>
<dbReference type="AlphaFoldDB" id="A0AAV4EJG0"/>
<gene>
    <name evidence="1" type="ORF">ElyMa_005429000</name>
</gene>
<accession>A0AAV4EJG0</accession>
<name>A0AAV4EJG0_9GAST</name>
<feature type="non-terminal residue" evidence="1">
    <location>
        <position position="131"/>
    </location>
</feature>
<proteinExistence type="predicted"/>
<reference evidence="1 2" key="1">
    <citation type="journal article" date="2021" name="Elife">
        <title>Chloroplast acquisition without the gene transfer in kleptoplastic sea slugs, Plakobranchus ocellatus.</title>
        <authorList>
            <person name="Maeda T."/>
            <person name="Takahashi S."/>
            <person name="Yoshida T."/>
            <person name="Shimamura S."/>
            <person name="Takaki Y."/>
            <person name="Nagai Y."/>
            <person name="Toyoda A."/>
            <person name="Suzuki Y."/>
            <person name="Arimoto A."/>
            <person name="Ishii H."/>
            <person name="Satoh N."/>
            <person name="Nishiyama T."/>
            <person name="Hasebe M."/>
            <person name="Maruyama T."/>
            <person name="Minagawa J."/>
            <person name="Obokata J."/>
            <person name="Shigenobu S."/>
        </authorList>
    </citation>
    <scope>NUCLEOTIDE SEQUENCE [LARGE SCALE GENOMIC DNA]</scope>
</reference>
<dbReference type="Proteomes" id="UP000762676">
    <property type="component" value="Unassembled WGS sequence"/>
</dbReference>
<keyword evidence="2" id="KW-1185">Reference proteome</keyword>
<sequence>MEDSGPSLYRRFRTNSVRKIPDQLCTADSGPSLYGRFRTISVRKIQDHLCTDDFSPYIYIILWKRKRYHRSSSEPSVQDTRHVEKTNLTPSVPHHCSDSWPCLGDAQCCTKHPTIPTARGPVPDAPGSVIL</sequence>
<evidence type="ECO:0000313" key="2">
    <source>
        <dbReference type="Proteomes" id="UP000762676"/>
    </source>
</evidence>
<protein>
    <submittedName>
        <fullName evidence="1">Uncharacterized protein</fullName>
    </submittedName>
</protein>
<comment type="caution">
    <text evidence="1">The sequence shown here is derived from an EMBL/GenBank/DDBJ whole genome shotgun (WGS) entry which is preliminary data.</text>
</comment>